<gene>
    <name evidence="7" type="ORF">METZ01_LOCUS9983</name>
</gene>
<proteinExistence type="inferred from homology"/>
<dbReference type="Gene3D" id="3.40.640.10">
    <property type="entry name" value="Type I PLP-dependent aspartate aminotransferase-like (Major domain)"/>
    <property type="match status" value="1"/>
</dbReference>
<dbReference type="GO" id="GO:0047804">
    <property type="term" value="F:cysteine-S-conjugate beta-lyase activity"/>
    <property type="evidence" value="ECO:0007669"/>
    <property type="project" value="UniProtKB-EC"/>
</dbReference>
<dbReference type="EMBL" id="UINC01000543">
    <property type="protein sequence ID" value="SUZ57129.1"/>
    <property type="molecule type" value="Genomic_DNA"/>
</dbReference>
<evidence type="ECO:0000313" key="7">
    <source>
        <dbReference type="EMBL" id="SUZ57129.1"/>
    </source>
</evidence>
<dbReference type="InterPro" id="IPR004839">
    <property type="entry name" value="Aminotransferase_I/II_large"/>
</dbReference>
<dbReference type="NCBIfam" id="TIGR01409">
    <property type="entry name" value="TAT_signal_seq"/>
    <property type="match status" value="1"/>
</dbReference>
<dbReference type="InterPro" id="IPR015424">
    <property type="entry name" value="PyrdxlP-dep_Trfase"/>
</dbReference>
<dbReference type="AlphaFoldDB" id="A0A381NS20"/>
<dbReference type="GO" id="GO:0030170">
    <property type="term" value="F:pyridoxal phosphate binding"/>
    <property type="evidence" value="ECO:0007669"/>
    <property type="project" value="InterPro"/>
</dbReference>
<dbReference type="InterPro" id="IPR006311">
    <property type="entry name" value="TAT_signal"/>
</dbReference>
<evidence type="ECO:0000256" key="4">
    <source>
        <dbReference type="ARBA" id="ARBA00023239"/>
    </source>
</evidence>
<evidence type="ECO:0000256" key="5">
    <source>
        <dbReference type="ARBA" id="ARBA00037974"/>
    </source>
</evidence>
<dbReference type="Pfam" id="PF00155">
    <property type="entry name" value="Aminotran_1_2"/>
    <property type="match status" value="1"/>
</dbReference>
<evidence type="ECO:0000256" key="2">
    <source>
        <dbReference type="ARBA" id="ARBA00012224"/>
    </source>
</evidence>
<reference evidence="7" key="1">
    <citation type="submission" date="2018-05" db="EMBL/GenBank/DDBJ databases">
        <authorList>
            <person name="Lanie J.A."/>
            <person name="Ng W.-L."/>
            <person name="Kazmierczak K.M."/>
            <person name="Andrzejewski T.M."/>
            <person name="Davidsen T.M."/>
            <person name="Wayne K.J."/>
            <person name="Tettelin H."/>
            <person name="Glass J.I."/>
            <person name="Rusch D."/>
            <person name="Podicherti R."/>
            <person name="Tsui H.-C.T."/>
            <person name="Winkler M.E."/>
        </authorList>
    </citation>
    <scope>NUCLEOTIDE SEQUENCE</scope>
</reference>
<sequence>MSMQQENGLNRRAFLKNAGMTAVLGAVGTRTAFAEELDVVESAGSGLQVYDFDEAYSRVDTDSIKWDSAIATYGEEIEVGMGIADMDFRAPQCITKALAERCEHENWGYLRRPSSYVEAIVDWNSRRYGLDIDPSTVVLTTGVHPGLIAALHTFAPPGSRILLTTPTYNGFYSDLRFTRTVASDSPMKLVNGRYSIDFEDFERRARTANVFILCNPQNPTGNCWSPEDLTRMGEICLEHRVVLLADEIHCDFVTKGNKYTPFATLPNKEIVDNSLTFKAASKSFSLAAMKVAWYFSTNPDYLARVRANTRADLSTLGMVANLAALTEGEDWLDELLVYIDGNHDFAESYIQENIPLLDYTKAQGTYLAWLDVGQVVNRIGAKETAAEESKASGNTVTPEGIIQRWFAENARVFLNPGLSYGTGGADHMRMNLATSRRLIRKALDNMGEALAKI</sequence>
<comment type="similarity">
    <text evidence="5">Belongs to the class-II pyridoxal-phosphate-dependent aminotransferase family. MalY/PatB cystathionine beta-lyase subfamily.</text>
</comment>
<dbReference type="Gene3D" id="3.90.1150.10">
    <property type="entry name" value="Aspartate Aminotransferase, domain 1"/>
    <property type="match status" value="1"/>
</dbReference>
<feature type="domain" description="Aminotransferase class I/classII large" evidence="6">
    <location>
        <begin position="79"/>
        <end position="443"/>
    </location>
</feature>
<accession>A0A381NS20</accession>
<evidence type="ECO:0000256" key="3">
    <source>
        <dbReference type="ARBA" id="ARBA00022898"/>
    </source>
</evidence>
<protein>
    <recommendedName>
        <fullName evidence="2">cysteine-S-conjugate beta-lyase</fullName>
        <ecNumber evidence="2">4.4.1.13</ecNumber>
    </recommendedName>
</protein>
<dbReference type="InterPro" id="IPR051798">
    <property type="entry name" value="Class-II_PLP-Dep_Aminotrans"/>
</dbReference>
<dbReference type="PANTHER" id="PTHR43525:SF1">
    <property type="entry name" value="PROTEIN MALY"/>
    <property type="match status" value="1"/>
</dbReference>
<dbReference type="SUPFAM" id="SSF53383">
    <property type="entry name" value="PLP-dependent transferases"/>
    <property type="match status" value="1"/>
</dbReference>
<dbReference type="InterPro" id="IPR019546">
    <property type="entry name" value="TAT_signal_bac_arc"/>
</dbReference>
<keyword evidence="4" id="KW-0456">Lyase</keyword>
<dbReference type="CDD" id="cd00609">
    <property type="entry name" value="AAT_like"/>
    <property type="match status" value="1"/>
</dbReference>
<comment type="cofactor">
    <cofactor evidence="1">
        <name>pyridoxal 5'-phosphate</name>
        <dbReference type="ChEBI" id="CHEBI:597326"/>
    </cofactor>
</comment>
<evidence type="ECO:0000256" key="1">
    <source>
        <dbReference type="ARBA" id="ARBA00001933"/>
    </source>
</evidence>
<dbReference type="EC" id="4.4.1.13" evidence="2"/>
<dbReference type="PANTHER" id="PTHR43525">
    <property type="entry name" value="PROTEIN MALY"/>
    <property type="match status" value="1"/>
</dbReference>
<dbReference type="PROSITE" id="PS51318">
    <property type="entry name" value="TAT"/>
    <property type="match status" value="1"/>
</dbReference>
<evidence type="ECO:0000259" key="6">
    <source>
        <dbReference type="Pfam" id="PF00155"/>
    </source>
</evidence>
<organism evidence="7">
    <name type="scientific">marine metagenome</name>
    <dbReference type="NCBI Taxonomy" id="408172"/>
    <lineage>
        <taxon>unclassified sequences</taxon>
        <taxon>metagenomes</taxon>
        <taxon>ecological metagenomes</taxon>
    </lineage>
</organism>
<dbReference type="InterPro" id="IPR015422">
    <property type="entry name" value="PyrdxlP-dep_Trfase_small"/>
</dbReference>
<dbReference type="InterPro" id="IPR015421">
    <property type="entry name" value="PyrdxlP-dep_Trfase_major"/>
</dbReference>
<name>A0A381NS20_9ZZZZ</name>
<keyword evidence="3" id="KW-0663">Pyridoxal phosphate</keyword>